<evidence type="ECO:0000256" key="2">
    <source>
        <dbReference type="ARBA" id="ARBA00023125"/>
    </source>
</evidence>
<dbReference type="PANTHER" id="PTHR30136:SF24">
    <property type="entry name" value="HTH-TYPE TRANSCRIPTIONAL REPRESSOR ALLR"/>
    <property type="match status" value="1"/>
</dbReference>
<dbReference type="RefSeq" id="WP_117321310.1">
    <property type="nucleotide sequence ID" value="NZ_QVTD01000003.1"/>
</dbReference>
<dbReference type="AlphaFoldDB" id="A0A372LGM6"/>
<keyword evidence="9" id="KW-1185">Reference proteome</keyword>
<dbReference type="PANTHER" id="PTHR30136">
    <property type="entry name" value="HELIX-TURN-HELIX TRANSCRIPTIONAL REGULATOR, ICLR FAMILY"/>
    <property type="match status" value="1"/>
</dbReference>
<sequence length="251" mass="28356">MENSMQTITRAIQILKTFSINQKELSLAQLHHELGLSKSSLQRILNTLVVNGFLEKDNEKKTYKLGLELYYLGKLVEENSHLLTTAKPYLQALRDKLGENVYINIIEDNERKCIAFEEAKHALMTISHIGQTSPLYMGASAKLLLAYLPQNEIEHYINQTILKPVTEKTIIDKDRLILELQDIREKGYAVSYGELVYGVFSASAPIFDNRNNVIAGIAVSAPLARVNDSIIESFITSVKEVANQISEELRF</sequence>
<evidence type="ECO:0000259" key="6">
    <source>
        <dbReference type="PROSITE" id="PS51077"/>
    </source>
</evidence>
<dbReference type="GO" id="GO:0045892">
    <property type="term" value="P:negative regulation of DNA-templated transcription"/>
    <property type="evidence" value="ECO:0007669"/>
    <property type="project" value="TreeGrafter"/>
</dbReference>
<name>A0A372LGM6_9BACI</name>
<dbReference type="OrthoDB" id="9791752at2"/>
<keyword evidence="3" id="KW-0804">Transcription</keyword>
<feature type="domain" description="HTH iclR-type" evidence="6">
    <location>
        <begin position="5"/>
        <end position="67"/>
    </location>
</feature>
<evidence type="ECO:0000313" key="8">
    <source>
        <dbReference type="EMBL" id="RFU65134.1"/>
    </source>
</evidence>
<dbReference type="SUPFAM" id="SSF55781">
    <property type="entry name" value="GAF domain-like"/>
    <property type="match status" value="1"/>
</dbReference>
<keyword evidence="2" id="KW-0238">DNA-binding</keyword>
<evidence type="ECO:0000256" key="1">
    <source>
        <dbReference type="ARBA" id="ARBA00023015"/>
    </source>
</evidence>
<evidence type="ECO:0000256" key="5">
    <source>
        <dbReference type="ARBA" id="ARBA00070406"/>
    </source>
</evidence>
<dbReference type="InterPro" id="IPR029016">
    <property type="entry name" value="GAF-like_dom_sf"/>
</dbReference>
<protein>
    <recommendedName>
        <fullName evidence="5">Glycerol operon regulatory protein</fullName>
    </recommendedName>
</protein>
<dbReference type="EMBL" id="QVTD01000003">
    <property type="protein sequence ID" value="RFU65134.1"/>
    <property type="molecule type" value="Genomic_DNA"/>
</dbReference>
<dbReference type="GO" id="GO:0003700">
    <property type="term" value="F:DNA-binding transcription factor activity"/>
    <property type="evidence" value="ECO:0007669"/>
    <property type="project" value="TreeGrafter"/>
</dbReference>
<dbReference type="Gene3D" id="1.10.10.10">
    <property type="entry name" value="Winged helix-like DNA-binding domain superfamily/Winged helix DNA-binding domain"/>
    <property type="match status" value="1"/>
</dbReference>
<evidence type="ECO:0000256" key="4">
    <source>
        <dbReference type="ARBA" id="ARBA00058938"/>
    </source>
</evidence>
<dbReference type="PROSITE" id="PS51078">
    <property type="entry name" value="ICLR_ED"/>
    <property type="match status" value="1"/>
</dbReference>
<dbReference type="SMART" id="SM00346">
    <property type="entry name" value="HTH_ICLR"/>
    <property type="match status" value="1"/>
</dbReference>
<dbReference type="SUPFAM" id="SSF46785">
    <property type="entry name" value="Winged helix' DNA-binding domain"/>
    <property type="match status" value="1"/>
</dbReference>
<evidence type="ECO:0000313" key="9">
    <source>
        <dbReference type="Proteomes" id="UP000262939"/>
    </source>
</evidence>
<feature type="domain" description="IclR-ED" evidence="7">
    <location>
        <begin position="68"/>
        <end position="251"/>
    </location>
</feature>
<dbReference type="InterPro" id="IPR005471">
    <property type="entry name" value="Tscrpt_reg_IclR_N"/>
</dbReference>
<comment type="caution">
    <text evidence="8">The sequence shown here is derived from an EMBL/GenBank/DDBJ whole genome shotgun (WGS) entry which is preliminary data.</text>
</comment>
<dbReference type="InterPro" id="IPR036390">
    <property type="entry name" value="WH_DNA-bd_sf"/>
</dbReference>
<keyword evidence="1" id="KW-0805">Transcription regulation</keyword>
<evidence type="ECO:0000259" key="7">
    <source>
        <dbReference type="PROSITE" id="PS51078"/>
    </source>
</evidence>
<proteinExistence type="predicted"/>
<accession>A0A372LGM6</accession>
<dbReference type="PROSITE" id="PS51077">
    <property type="entry name" value="HTH_ICLR"/>
    <property type="match status" value="1"/>
</dbReference>
<gene>
    <name evidence="8" type="ORF">D0466_04290</name>
</gene>
<dbReference type="InterPro" id="IPR050707">
    <property type="entry name" value="HTH_MetabolicPath_Reg"/>
</dbReference>
<reference evidence="8 9" key="1">
    <citation type="submission" date="2018-08" db="EMBL/GenBank/DDBJ databases">
        <title>Bacillus chawlae sp. nov., Bacillus glennii sp. nov., and Bacillus saganii sp. nov. Isolated from the Vehicle Assembly Building at Kennedy Space Center where the Viking Spacecraft were Assembled.</title>
        <authorList>
            <person name="Seuylemezian A."/>
            <person name="Vaishampayan P."/>
        </authorList>
    </citation>
    <scope>NUCLEOTIDE SEQUENCE [LARGE SCALE GENOMIC DNA]</scope>
    <source>
        <strain evidence="8 9">V44-8</strain>
    </source>
</reference>
<dbReference type="Pfam" id="PF09339">
    <property type="entry name" value="HTH_IclR"/>
    <property type="match status" value="1"/>
</dbReference>
<dbReference type="InterPro" id="IPR036388">
    <property type="entry name" value="WH-like_DNA-bd_sf"/>
</dbReference>
<comment type="function">
    <text evidence="4">May be an activator protein for the gylABX operon.</text>
</comment>
<evidence type="ECO:0000256" key="3">
    <source>
        <dbReference type="ARBA" id="ARBA00023163"/>
    </source>
</evidence>
<dbReference type="FunFam" id="1.10.10.10:FF:000056">
    <property type="entry name" value="IclR family transcriptional regulator"/>
    <property type="match status" value="1"/>
</dbReference>
<organism evidence="8 9">
    <name type="scientific">Peribacillus glennii</name>
    <dbReference type="NCBI Taxonomy" id="2303991"/>
    <lineage>
        <taxon>Bacteria</taxon>
        <taxon>Bacillati</taxon>
        <taxon>Bacillota</taxon>
        <taxon>Bacilli</taxon>
        <taxon>Bacillales</taxon>
        <taxon>Bacillaceae</taxon>
        <taxon>Peribacillus</taxon>
    </lineage>
</organism>
<dbReference type="GO" id="GO:0003677">
    <property type="term" value="F:DNA binding"/>
    <property type="evidence" value="ECO:0007669"/>
    <property type="project" value="UniProtKB-KW"/>
</dbReference>
<dbReference type="Pfam" id="PF01614">
    <property type="entry name" value="IclR_C"/>
    <property type="match status" value="1"/>
</dbReference>
<dbReference type="InterPro" id="IPR014757">
    <property type="entry name" value="Tscrpt_reg_IclR_C"/>
</dbReference>
<dbReference type="Proteomes" id="UP000262939">
    <property type="component" value="Unassembled WGS sequence"/>
</dbReference>
<dbReference type="Gene3D" id="3.30.450.40">
    <property type="match status" value="1"/>
</dbReference>